<evidence type="ECO:0000256" key="1">
    <source>
        <dbReference type="SAM" id="MobiDB-lite"/>
    </source>
</evidence>
<accession>W4H754</accession>
<evidence type="ECO:0000313" key="2">
    <source>
        <dbReference type="EMBL" id="ETV87114.1"/>
    </source>
</evidence>
<dbReference type="VEuPathDB" id="FungiDB:H257_02110"/>
<name>W4H754_APHAT</name>
<proteinExistence type="predicted"/>
<organism evidence="2">
    <name type="scientific">Aphanomyces astaci</name>
    <name type="common">Crayfish plague agent</name>
    <dbReference type="NCBI Taxonomy" id="112090"/>
    <lineage>
        <taxon>Eukaryota</taxon>
        <taxon>Sar</taxon>
        <taxon>Stramenopiles</taxon>
        <taxon>Oomycota</taxon>
        <taxon>Saprolegniomycetes</taxon>
        <taxon>Saprolegniales</taxon>
        <taxon>Verrucalvaceae</taxon>
        <taxon>Aphanomyces</taxon>
    </lineage>
</organism>
<dbReference type="EMBL" id="KI913116">
    <property type="protein sequence ID" value="ETV87114.1"/>
    <property type="molecule type" value="Genomic_DNA"/>
</dbReference>
<sequence>MKAVIWVPSGEISHALANQCTDNAYGYYCCTTKTTTVTTTSVSSPVPSPTAKLTSTTAKPATSTASSMASSTTSRSPTTTTHHTPTTSPSNDINSLPSSTDPIVNALEGDPTDAPANNNPSFKWRQGHRICWLVD</sequence>
<protein>
    <submittedName>
        <fullName evidence="2">Uncharacterized protein</fullName>
    </submittedName>
</protein>
<feature type="region of interest" description="Disordered" evidence="1">
    <location>
        <begin position="37"/>
        <end position="122"/>
    </location>
</feature>
<reference evidence="2" key="1">
    <citation type="submission" date="2013-12" db="EMBL/GenBank/DDBJ databases">
        <title>The Genome Sequence of Aphanomyces astaci APO3.</title>
        <authorList>
            <consortium name="The Broad Institute Genomics Platform"/>
            <person name="Russ C."/>
            <person name="Tyler B."/>
            <person name="van West P."/>
            <person name="Dieguez-Uribeondo J."/>
            <person name="Young S.K."/>
            <person name="Zeng Q."/>
            <person name="Gargeya S."/>
            <person name="Fitzgerald M."/>
            <person name="Abouelleil A."/>
            <person name="Alvarado L."/>
            <person name="Chapman S.B."/>
            <person name="Gainer-Dewar J."/>
            <person name="Goldberg J."/>
            <person name="Griggs A."/>
            <person name="Gujja S."/>
            <person name="Hansen M."/>
            <person name="Howarth C."/>
            <person name="Imamovic A."/>
            <person name="Ireland A."/>
            <person name="Larimer J."/>
            <person name="McCowan C."/>
            <person name="Murphy C."/>
            <person name="Pearson M."/>
            <person name="Poon T.W."/>
            <person name="Priest M."/>
            <person name="Roberts A."/>
            <person name="Saif S."/>
            <person name="Shea T."/>
            <person name="Sykes S."/>
            <person name="Wortman J."/>
            <person name="Nusbaum C."/>
            <person name="Birren B."/>
        </authorList>
    </citation>
    <scope>NUCLEOTIDE SEQUENCE [LARGE SCALE GENOMIC DNA]</scope>
    <source>
        <strain evidence="2">APO3</strain>
    </source>
</reference>
<dbReference type="GeneID" id="20804106"/>
<dbReference type="RefSeq" id="XP_009823913.1">
    <property type="nucleotide sequence ID" value="XM_009825611.1"/>
</dbReference>
<feature type="compositionally biased region" description="Low complexity" evidence="1">
    <location>
        <begin position="37"/>
        <end position="90"/>
    </location>
</feature>
<dbReference type="AlphaFoldDB" id="W4H754"/>
<gene>
    <name evidence="2" type="ORF">H257_02110</name>
</gene>
<feature type="compositionally biased region" description="Polar residues" evidence="1">
    <location>
        <begin position="91"/>
        <end position="102"/>
    </location>
</feature>